<dbReference type="Pfam" id="PF01167">
    <property type="entry name" value="Tub"/>
    <property type="match status" value="1"/>
</dbReference>
<evidence type="ECO:0000313" key="11">
    <source>
        <dbReference type="Proteomes" id="UP000031036"/>
    </source>
</evidence>
<feature type="region of interest" description="Disordered" evidence="7">
    <location>
        <begin position="548"/>
        <end position="571"/>
    </location>
</feature>
<dbReference type="SUPFAM" id="SSF54518">
    <property type="entry name" value="Tubby C-terminal domain-like"/>
    <property type="match status" value="1"/>
</dbReference>
<organism evidence="10 11">
    <name type="scientific">Toxocara canis</name>
    <name type="common">Canine roundworm</name>
    <dbReference type="NCBI Taxonomy" id="6265"/>
    <lineage>
        <taxon>Eukaryota</taxon>
        <taxon>Metazoa</taxon>
        <taxon>Ecdysozoa</taxon>
        <taxon>Nematoda</taxon>
        <taxon>Chromadorea</taxon>
        <taxon>Rhabditida</taxon>
        <taxon>Spirurina</taxon>
        <taxon>Ascaridomorpha</taxon>
        <taxon>Ascaridoidea</taxon>
        <taxon>Toxocaridae</taxon>
        <taxon>Toxocara</taxon>
    </lineage>
</organism>
<dbReference type="PROSITE" id="PS50082">
    <property type="entry name" value="WD_REPEATS_2"/>
    <property type="match status" value="1"/>
</dbReference>
<feature type="repeat" description="WD" evidence="6">
    <location>
        <begin position="66"/>
        <end position="97"/>
    </location>
</feature>
<dbReference type="Proteomes" id="UP000031036">
    <property type="component" value="Unassembled WGS sequence"/>
</dbReference>
<proteinExistence type="inferred from homology"/>
<feature type="domain" description="Tubby C-terminal" evidence="8">
    <location>
        <begin position="902"/>
        <end position="991"/>
    </location>
</feature>
<dbReference type="GO" id="GO:0005737">
    <property type="term" value="C:cytoplasm"/>
    <property type="evidence" value="ECO:0007669"/>
    <property type="project" value="UniProtKB-SubCell"/>
</dbReference>
<dbReference type="OMA" id="RCYCTIR"/>
<evidence type="ECO:0000256" key="4">
    <source>
        <dbReference type="ARBA" id="ARBA00022574"/>
    </source>
</evidence>
<evidence type="ECO:0000256" key="5">
    <source>
        <dbReference type="ARBA" id="ARBA00022737"/>
    </source>
</evidence>
<feature type="domain" description="IFT121/TULP4 N-terminal" evidence="9">
    <location>
        <begin position="62"/>
        <end position="260"/>
    </location>
</feature>
<evidence type="ECO:0000313" key="10">
    <source>
        <dbReference type="EMBL" id="KHN71756.1"/>
    </source>
</evidence>
<dbReference type="InterPro" id="IPR056159">
    <property type="entry name" value="Beta-prop_IFT121_TULP_N"/>
</dbReference>
<reference evidence="10 11" key="1">
    <citation type="submission" date="2014-11" db="EMBL/GenBank/DDBJ databases">
        <title>Genetic blueprint of the zoonotic pathogen Toxocara canis.</title>
        <authorList>
            <person name="Zhu X.-Q."/>
            <person name="Korhonen P.K."/>
            <person name="Cai H."/>
            <person name="Young N.D."/>
            <person name="Nejsum P."/>
            <person name="von Samson-Himmelstjerna G."/>
            <person name="Boag P.R."/>
            <person name="Tan P."/>
            <person name="Li Q."/>
            <person name="Min J."/>
            <person name="Yang Y."/>
            <person name="Wang X."/>
            <person name="Fang X."/>
            <person name="Hall R.S."/>
            <person name="Hofmann A."/>
            <person name="Sternberg P.W."/>
            <person name="Jex A.R."/>
            <person name="Gasser R.B."/>
        </authorList>
    </citation>
    <scope>NUCLEOTIDE SEQUENCE [LARGE SCALE GENOMIC DNA]</scope>
    <source>
        <strain evidence="10">PN_DK_2014</strain>
    </source>
</reference>
<keyword evidence="4 6" id="KW-0853">WD repeat</keyword>
<evidence type="ECO:0000256" key="2">
    <source>
        <dbReference type="ARBA" id="ARBA00007129"/>
    </source>
</evidence>
<dbReference type="Pfam" id="PF24797">
    <property type="entry name" value="Beta-prop_WDR35_TULP_N"/>
    <property type="match status" value="1"/>
</dbReference>
<gene>
    <name evidence="10" type="primary">Tulp4</name>
    <name evidence="10" type="ORF">Tcan_06283</name>
</gene>
<dbReference type="STRING" id="6265.A0A0B2UL65"/>
<dbReference type="EMBL" id="JPKZ01020809">
    <property type="protein sequence ID" value="KHN71756.1"/>
    <property type="molecule type" value="Genomic_DNA"/>
</dbReference>
<dbReference type="InterPro" id="IPR015943">
    <property type="entry name" value="WD40/YVTN_repeat-like_dom_sf"/>
</dbReference>
<accession>A0A0B2UL65</accession>
<evidence type="ECO:0000256" key="3">
    <source>
        <dbReference type="ARBA" id="ARBA00022490"/>
    </source>
</evidence>
<protein>
    <submittedName>
        <fullName evidence="10">Tubby-related protein 4</fullName>
    </submittedName>
</protein>
<dbReference type="Gene3D" id="3.20.90.10">
    <property type="entry name" value="Tubby Protein, Chain A"/>
    <property type="match status" value="1"/>
</dbReference>
<comment type="caution">
    <text evidence="10">The sequence shown here is derived from an EMBL/GenBank/DDBJ whole genome shotgun (WGS) entry which is preliminary data.</text>
</comment>
<dbReference type="PRINTS" id="PR01573">
    <property type="entry name" value="SUPERTUBBY"/>
</dbReference>
<comment type="similarity">
    <text evidence="2">Belongs to the TUB family.</text>
</comment>
<keyword evidence="5" id="KW-0677">Repeat</keyword>
<dbReference type="InterPro" id="IPR001680">
    <property type="entry name" value="WD40_rpt"/>
</dbReference>
<keyword evidence="11" id="KW-1185">Reference proteome</keyword>
<dbReference type="InterPro" id="IPR000007">
    <property type="entry name" value="Tubby_C"/>
</dbReference>
<comment type="subcellular location">
    <subcellularLocation>
        <location evidence="1">Cytoplasm</location>
    </subcellularLocation>
</comment>
<dbReference type="PANTHER" id="PTHR16517:SF2">
    <property type="entry name" value="TUBBY-RELATED PROTEIN 4"/>
    <property type="match status" value="1"/>
</dbReference>
<dbReference type="InterPro" id="IPR025659">
    <property type="entry name" value="Tubby-like_C"/>
</dbReference>
<dbReference type="SMART" id="SM00320">
    <property type="entry name" value="WD40"/>
    <property type="match status" value="2"/>
</dbReference>
<dbReference type="OrthoDB" id="8775810at2759"/>
<evidence type="ECO:0000256" key="7">
    <source>
        <dbReference type="SAM" id="MobiDB-lite"/>
    </source>
</evidence>
<sequence length="996" mass="109699">MKILWESDDWPGAVVEPGITCLNWIPSASKPGCGLLAAGSESGAVGVTSTELYGGHDDFKRYNFNLRGHHSAISIVAWNREQTKLASCDLSGIIYVWVPNEERWSVELVNDRGIKVRDVNWSPSGTSALICYEDNFVLIGSSTGQRIWSSSFAVTVTCGVWAPDSRELVLGFNTGAIQVLTEQGATVTERSLLSCAVQRLAASPLREDGKWTLAVCSASNSLLFLSAYDEIEPLSWQSAEPLLSVQWNSSGTLLAAVCTPNRLIVLDYRGTVLYSQQVPVNSVKLLTAFTWAYDDQVLIAAAGGHLAVGRVVVGVPSLFSLVTYNLWLMMGSSARRVDSLPLPVRERNSIRELDHHVIRCRIPSHDELSAQVCEPSDWRWYCTIRPVPRKAHSYVLCMEHMGGLVPVLVGRQTNRIIPQFHISLLSSSTVASNSRSPTPDNGSSAQVEDVGAFTRHSVQRNSVWRKSKRQLRALMNRHVACRQPLNRTNDKLLQVTSNVWCTRFKMTSLATSILPPFLAQVVYKTSVLHLQPRQMTVQLVDLSRRSTSPLLNSSRRGTPLSSKSTGGVDVTSEHMYVGDDSVRHVPIAPSDRELFVAGAALRGGAAEEDGDVIAPVEEDSDEPLSQEERLLYQNVFTEFNELRAAVERHIAKMKCFANDLERSSHRLEPLSGGGGGSVQTVAELGVSVGQAALASGASTLGKVPKVSASLKEDWTASAAVGGRIQRAELTVGPSTSGSQWHHQYDDIERRFPFHNSFHFISFHFISFQYIDEDDSIVMRNLSDRIPLVDSSRLSDSSRKGLRQLNDITSVLDKLAKLANDLTTRCTVGQLSSDASPSNSMSLVSERNTAIELNDSHATVSSLRSQLKDIAKKVTQIEKKINYGDELLDEVCGDLQQRVQHIKVVLGEQPTISDEIPLLTMQNKAPFWNEASQVYQLDFGGRVTQESAKNFQIEFADKQVMQFGRIENGAYTLDFRAPFSAVQAFAVALASITQRLK</sequence>
<dbReference type="SUPFAM" id="SSF50978">
    <property type="entry name" value="WD40 repeat-like"/>
    <property type="match status" value="1"/>
</dbReference>
<evidence type="ECO:0000259" key="8">
    <source>
        <dbReference type="Pfam" id="PF01167"/>
    </source>
</evidence>
<dbReference type="PANTHER" id="PTHR16517">
    <property type="entry name" value="TUBBY-RELATED"/>
    <property type="match status" value="1"/>
</dbReference>
<name>A0A0B2UL65_TOXCA</name>
<dbReference type="Gene3D" id="2.130.10.10">
    <property type="entry name" value="YVTN repeat-like/Quinoprotein amine dehydrogenase"/>
    <property type="match status" value="1"/>
</dbReference>
<evidence type="ECO:0000256" key="1">
    <source>
        <dbReference type="ARBA" id="ARBA00004496"/>
    </source>
</evidence>
<evidence type="ECO:0000259" key="9">
    <source>
        <dbReference type="Pfam" id="PF24797"/>
    </source>
</evidence>
<dbReference type="InterPro" id="IPR036322">
    <property type="entry name" value="WD40_repeat_dom_sf"/>
</dbReference>
<dbReference type="AlphaFoldDB" id="A0A0B2UL65"/>
<evidence type="ECO:0000256" key="6">
    <source>
        <dbReference type="PROSITE-ProRule" id="PRU00221"/>
    </source>
</evidence>
<feature type="compositionally biased region" description="Polar residues" evidence="7">
    <location>
        <begin position="548"/>
        <end position="565"/>
    </location>
</feature>
<keyword evidence="3" id="KW-0963">Cytoplasm</keyword>